<keyword evidence="1" id="KW-1133">Transmembrane helix</keyword>
<keyword evidence="1" id="KW-0472">Membrane</keyword>
<feature type="transmembrane region" description="Helical" evidence="1">
    <location>
        <begin position="237"/>
        <end position="262"/>
    </location>
</feature>
<feature type="transmembrane region" description="Helical" evidence="1">
    <location>
        <begin position="20"/>
        <end position="40"/>
    </location>
</feature>
<keyword evidence="3" id="KW-1185">Reference proteome</keyword>
<proteinExistence type="predicted"/>
<dbReference type="Proteomes" id="UP001193081">
    <property type="component" value="Unassembled WGS sequence"/>
</dbReference>
<reference evidence="2 3" key="1">
    <citation type="submission" date="2021-03" db="EMBL/GenBank/DDBJ databases">
        <authorList>
            <person name="Grouzdev D.S."/>
        </authorList>
    </citation>
    <scope>NUCLEOTIDE SEQUENCE [LARGE SCALE GENOMIC DNA]</scope>
    <source>
        <strain evidence="2 3">M50-1</strain>
    </source>
</reference>
<accession>A0ABS4DC46</accession>
<dbReference type="RefSeq" id="WP_135479051.1">
    <property type="nucleotide sequence ID" value="NZ_SIJK02000025.1"/>
</dbReference>
<name>A0ABS4DC46_9CHLR</name>
<comment type="caution">
    <text evidence="2">The sequence shown here is derived from an EMBL/GenBank/DDBJ whole genome shotgun (WGS) entry which is preliminary data.</text>
</comment>
<evidence type="ECO:0000313" key="3">
    <source>
        <dbReference type="Proteomes" id="UP001193081"/>
    </source>
</evidence>
<organism evidence="2 3">
    <name type="scientific">Candidatus Chloroploca mongolica</name>
    <dbReference type="NCBI Taxonomy" id="2528176"/>
    <lineage>
        <taxon>Bacteria</taxon>
        <taxon>Bacillati</taxon>
        <taxon>Chloroflexota</taxon>
        <taxon>Chloroflexia</taxon>
        <taxon>Chloroflexales</taxon>
        <taxon>Chloroflexineae</taxon>
        <taxon>Oscillochloridaceae</taxon>
        <taxon>Candidatus Chloroploca</taxon>
    </lineage>
</organism>
<evidence type="ECO:0000313" key="2">
    <source>
        <dbReference type="EMBL" id="MBP1466874.1"/>
    </source>
</evidence>
<evidence type="ECO:0000256" key="1">
    <source>
        <dbReference type="SAM" id="Phobius"/>
    </source>
</evidence>
<sequence length="278" mass="29764">MPPRSSVPRSPSKRTLGLTLMATAWLGLLISLSGILFVLVTGRVASEALSRELAILDRALLVTQEGLQVADGTLADTQLTIQSLSNTVNSASRTLVATDPTLTTLRDVTGTSLPKTLDSTNQALKAASESARLVDDVLGTLGFFGLRYEPEVPLSLAIKQVADSLVDLPTALDEVSEGLGTAQDNLRTIADDLEEVADGLDLIALNLDEAMTVVADYESIVIELRDEVAAVQVSAPFWFVIVQFGLLLLLVWLGLAQISLFVQGRQLLAEGQIEQIER</sequence>
<protein>
    <recommendedName>
        <fullName evidence="4">Methyl-accepting chemotaxis protein</fullName>
    </recommendedName>
</protein>
<keyword evidence="1" id="KW-0812">Transmembrane</keyword>
<gene>
    <name evidence="2" type="ORF">EYB53_014260</name>
</gene>
<evidence type="ECO:0008006" key="4">
    <source>
        <dbReference type="Google" id="ProtNLM"/>
    </source>
</evidence>
<dbReference type="EMBL" id="SIJK02000025">
    <property type="protein sequence ID" value="MBP1466874.1"/>
    <property type="molecule type" value="Genomic_DNA"/>
</dbReference>